<dbReference type="EMBL" id="PPGH01000037">
    <property type="protein sequence ID" value="PQJ95526.1"/>
    <property type="molecule type" value="Genomic_DNA"/>
</dbReference>
<dbReference type="Proteomes" id="UP000239936">
    <property type="component" value="Unassembled WGS sequence"/>
</dbReference>
<dbReference type="InterPro" id="IPR036782">
    <property type="entry name" value="NE0471-like_N"/>
</dbReference>
<accession>A0A2S7XPC5</accession>
<evidence type="ECO:0000313" key="1">
    <source>
        <dbReference type="EMBL" id="PQJ95526.1"/>
    </source>
</evidence>
<dbReference type="RefSeq" id="WP_105074548.1">
    <property type="nucleotide sequence ID" value="NZ_JAFLKP010000299.1"/>
</dbReference>
<dbReference type="InterPro" id="IPR018841">
    <property type="entry name" value="DUF2442"/>
</dbReference>
<dbReference type="Pfam" id="PF10387">
    <property type="entry name" value="DUF2442"/>
    <property type="match status" value="1"/>
</dbReference>
<comment type="caution">
    <text evidence="1">The sequence shown here is derived from an EMBL/GenBank/DDBJ whole genome shotgun (WGS) entry which is preliminary data.</text>
</comment>
<reference evidence="1 2" key="1">
    <citation type="submission" date="2018-01" db="EMBL/GenBank/DDBJ databases">
        <title>The complete genome sequence of Chromatium okenii LaCa, a purple sulfur bacterium with a turbulent life.</title>
        <authorList>
            <person name="Luedin S.M."/>
            <person name="Liechti N."/>
            <person name="Storelli N."/>
            <person name="Danza F."/>
            <person name="Wittwer M."/>
            <person name="Pothier J.F."/>
            <person name="Tonolla M.A."/>
        </authorList>
    </citation>
    <scope>NUCLEOTIDE SEQUENCE [LARGE SCALE GENOMIC DNA]</scope>
    <source>
        <strain evidence="1 2">LaCa</strain>
    </source>
</reference>
<name>A0A2S7XPC5_9GAMM</name>
<keyword evidence="2" id="KW-1185">Reference proteome</keyword>
<protein>
    <recommendedName>
        <fullName evidence="3">DUF2442 domain-containing protein</fullName>
    </recommendedName>
</protein>
<organism evidence="1 2">
    <name type="scientific">Chromatium okenii</name>
    <dbReference type="NCBI Taxonomy" id="61644"/>
    <lineage>
        <taxon>Bacteria</taxon>
        <taxon>Pseudomonadati</taxon>
        <taxon>Pseudomonadota</taxon>
        <taxon>Gammaproteobacteria</taxon>
        <taxon>Chromatiales</taxon>
        <taxon>Chromatiaceae</taxon>
        <taxon>Chromatium</taxon>
    </lineage>
</organism>
<dbReference type="Gene3D" id="3.30.2020.10">
    <property type="entry name" value="NE0471-like N-terminal domain"/>
    <property type="match status" value="1"/>
</dbReference>
<evidence type="ECO:0000313" key="2">
    <source>
        <dbReference type="Proteomes" id="UP000239936"/>
    </source>
</evidence>
<gene>
    <name evidence="1" type="ORF">CXB77_15320</name>
</gene>
<proteinExistence type="predicted"/>
<evidence type="ECO:0008006" key="3">
    <source>
        <dbReference type="Google" id="ProtNLM"/>
    </source>
</evidence>
<dbReference type="OrthoDB" id="3233810at2"/>
<dbReference type="SUPFAM" id="SSF143880">
    <property type="entry name" value="NE0471 N-terminal domain-like"/>
    <property type="match status" value="1"/>
</dbReference>
<dbReference type="AlphaFoldDB" id="A0A2S7XPC5"/>
<sequence length="88" mass="9861">MIKIRCATVLNDHCIRLEFSDGSLGDFDCRELIARDTEMVRPLSDPTFFSQCFLELGALCWRNGFALSAGSLQQKLAQQGQLQYTEAA</sequence>